<evidence type="ECO:0000313" key="4">
    <source>
        <dbReference type="Proteomes" id="UP000322315"/>
    </source>
</evidence>
<proteinExistence type="predicted"/>
<reference evidence="1 4" key="1">
    <citation type="journal article" date="2015" name="Int. J. Syst. Evol. Microbiol.">
        <title>Algibacter amylolyticus sp. nov., isolated from intertidal sediment.</title>
        <authorList>
            <person name="Zhang D.C."/>
            <person name="Wu J."/>
            <person name="Neuner K."/>
            <person name="Yao J."/>
            <person name="Margesin R."/>
        </authorList>
    </citation>
    <scope>NUCLEOTIDE SEQUENCE [LARGE SCALE GENOMIC DNA]</scope>
    <source>
        <strain evidence="1 4">RU-4-M-4</strain>
    </source>
</reference>
<reference evidence="1" key="3">
    <citation type="submission" date="2019-09" db="EMBL/GenBank/DDBJ databases">
        <authorList>
            <person name="Zhang D.-C."/>
        </authorList>
    </citation>
    <scope>NUCLEOTIDE SEQUENCE</scope>
    <source>
        <strain evidence="1">RU-4-M-4</strain>
    </source>
</reference>
<protein>
    <submittedName>
        <fullName evidence="1">Uncharacterized protein</fullName>
    </submittedName>
</protein>
<reference evidence="2 3" key="2">
    <citation type="submission" date="2019-07" db="EMBL/GenBank/DDBJ databases">
        <title>Algibacter marinivivus sp. nov., isolated from the surface of a marine red alga.</title>
        <authorList>
            <person name="Zhong X."/>
            <person name="Xu W."/>
            <person name="Zhang Y."/>
            <person name="Zhang Q."/>
            <person name="Du Z."/>
        </authorList>
    </citation>
    <scope>NUCLEOTIDE SEQUENCE [LARGE SCALE GENOMIC DNA]</scope>
    <source>
        <strain evidence="2 3">RU-4-M-4</strain>
    </source>
</reference>
<dbReference type="OrthoDB" id="1441069at2"/>
<sequence length="186" mass="21971">MDKGYEKERFEKLGIKVSVADRFRKFCKKMSKSQSMTLLLMIDFFEENGISPNETLGPNMQTLESEIKKRINAVIAIIKDIEKHHDKPTTAMLQSLFMEFEPKQEKLILEKEVKEKKVQTDKEFKEVTVPKIRYERLEQNMKSVKKDFVYLLDKVKVVKSRFGKDYLKLELTEGELEKVRRNISNS</sequence>
<evidence type="ECO:0000313" key="3">
    <source>
        <dbReference type="Proteomes" id="UP000315145"/>
    </source>
</evidence>
<dbReference type="NCBIfam" id="NF041200">
    <property type="entry name" value="mob_BfmA_Nterm"/>
    <property type="match status" value="1"/>
</dbReference>
<comment type="caution">
    <text evidence="1">The sequence shown here is derived from an EMBL/GenBank/DDBJ whole genome shotgun (WGS) entry which is preliminary data.</text>
</comment>
<name>A0A5M7B760_9FLAO</name>
<gene>
    <name evidence="1" type="ORF">F2B50_08180</name>
    <name evidence="2" type="ORF">FPF71_08180</name>
</gene>
<dbReference type="InterPro" id="IPR048012">
    <property type="entry name" value="BfmA-like_N"/>
</dbReference>
<evidence type="ECO:0000313" key="1">
    <source>
        <dbReference type="EMBL" id="KAA5825162.1"/>
    </source>
</evidence>
<dbReference type="Proteomes" id="UP000315145">
    <property type="component" value="Unassembled WGS sequence"/>
</dbReference>
<accession>A0A5M7B760</accession>
<keyword evidence="3" id="KW-1185">Reference proteome</keyword>
<organism evidence="1 4">
    <name type="scientific">Algibacter amylolyticus</name>
    <dbReference type="NCBI Taxonomy" id="1608400"/>
    <lineage>
        <taxon>Bacteria</taxon>
        <taxon>Pseudomonadati</taxon>
        <taxon>Bacteroidota</taxon>
        <taxon>Flavobacteriia</taxon>
        <taxon>Flavobacteriales</taxon>
        <taxon>Flavobacteriaceae</taxon>
        <taxon>Algibacter</taxon>
    </lineage>
</organism>
<dbReference type="RefSeq" id="WP_144116194.1">
    <property type="nucleotide sequence ID" value="NZ_JACHGE010000005.1"/>
</dbReference>
<evidence type="ECO:0000313" key="2">
    <source>
        <dbReference type="EMBL" id="TSJ77656.1"/>
    </source>
</evidence>
<dbReference type="Proteomes" id="UP000322315">
    <property type="component" value="Unassembled WGS sequence"/>
</dbReference>
<dbReference type="AlphaFoldDB" id="A0A5M7B760"/>
<dbReference type="EMBL" id="VMBF01000004">
    <property type="protein sequence ID" value="TSJ77656.1"/>
    <property type="molecule type" value="Genomic_DNA"/>
</dbReference>
<dbReference type="EMBL" id="VWRS01000004">
    <property type="protein sequence ID" value="KAA5825162.1"/>
    <property type="molecule type" value="Genomic_DNA"/>
</dbReference>